<dbReference type="EMBL" id="WUUS01000001">
    <property type="protein sequence ID" value="MXR39926.1"/>
    <property type="molecule type" value="Genomic_DNA"/>
</dbReference>
<feature type="compositionally biased region" description="Acidic residues" evidence="1">
    <location>
        <begin position="117"/>
        <end position="126"/>
    </location>
</feature>
<keyword evidence="4" id="KW-1185">Reference proteome</keyword>
<evidence type="ECO:0000256" key="1">
    <source>
        <dbReference type="SAM" id="MobiDB-lite"/>
    </source>
</evidence>
<reference evidence="3 4" key="1">
    <citation type="submission" date="2019-12" db="EMBL/GenBank/DDBJ databases">
        <title>Isolation and characterization of three novel carbon monoxide-oxidizing members of Halobacteria from salione crusts and soils.</title>
        <authorList>
            <person name="Myers M.R."/>
            <person name="King G.M."/>
        </authorList>
    </citation>
    <scope>NUCLEOTIDE SEQUENCE [LARGE SCALE GENOMIC DNA]</scope>
    <source>
        <strain evidence="3 4">WSA2</strain>
    </source>
</reference>
<feature type="region of interest" description="Disordered" evidence="1">
    <location>
        <begin position="71"/>
        <end position="126"/>
    </location>
</feature>
<comment type="caution">
    <text evidence="3">The sequence shown here is derived from an EMBL/GenBank/DDBJ whole genome shotgun (WGS) entry which is preliminary data.</text>
</comment>
<name>A0A6B0SQU5_9EURY</name>
<dbReference type="InterPro" id="IPR058379">
    <property type="entry name" value="DUF8066"/>
</dbReference>
<keyword evidence="2" id="KW-0812">Transmembrane</keyword>
<feature type="compositionally biased region" description="Low complexity" evidence="1">
    <location>
        <begin position="89"/>
        <end position="102"/>
    </location>
</feature>
<dbReference type="RefSeq" id="WP_159662519.1">
    <property type="nucleotide sequence ID" value="NZ_WUUS01000001.1"/>
</dbReference>
<evidence type="ECO:0000313" key="3">
    <source>
        <dbReference type="EMBL" id="MXR39926.1"/>
    </source>
</evidence>
<sequence>MSSESPPTLRQSLSSRAGIAVVVLFVLVTLYAVLIVSQILAVVYFASVAFLLWLLYRFVRAHERIAVAQERRAAVAGGDRAGDEDRSTAGVDATDDPAPTDADGVDRPASGVAEPGDQPDSENDRE</sequence>
<keyword evidence="2" id="KW-0472">Membrane</keyword>
<proteinExistence type="predicted"/>
<keyword evidence="2" id="KW-1133">Transmembrane helix</keyword>
<evidence type="ECO:0000313" key="4">
    <source>
        <dbReference type="Proteomes" id="UP000437065"/>
    </source>
</evidence>
<dbReference type="OrthoDB" id="385541at2157"/>
<accession>A0A6B0SQU5</accession>
<protein>
    <submittedName>
        <fullName evidence="3">Uncharacterized protein</fullName>
    </submittedName>
</protein>
<organism evidence="3 4">
    <name type="scientific">Halobaculum saliterrae</name>
    <dbReference type="NCBI Taxonomy" id="2073113"/>
    <lineage>
        <taxon>Archaea</taxon>
        <taxon>Methanobacteriati</taxon>
        <taxon>Methanobacteriota</taxon>
        <taxon>Stenosarchaea group</taxon>
        <taxon>Halobacteria</taxon>
        <taxon>Halobacteriales</taxon>
        <taxon>Haloferacaceae</taxon>
        <taxon>Halobaculum</taxon>
    </lineage>
</organism>
<feature type="transmembrane region" description="Helical" evidence="2">
    <location>
        <begin position="39"/>
        <end position="56"/>
    </location>
</feature>
<dbReference type="Proteomes" id="UP000437065">
    <property type="component" value="Unassembled WGS sequence"/>
</dbReference>
<evidence type="ECO:0000256" key="2">
    <source>
        <dbReference type="SAM" id="Phobius"/>
    </source>
</evidence>
<dbReference type="AlphaFoldDB" id="A0A6B0SQU5"/>
<feature type="transmembrane region" description="Helical" evidence="2">
    <location>
        <begin position="12"/>
        <end position="33"/>
    </location>
</feature>
<dbReference type="Pfam" id="PF26262">
    <property type="entry name" value="DUF8066"/>
    <property type="match status" value="1"/>
</dbReference>
<gene>
    <name evidence="3" type="ORF">GRX01_00930</name>
</gene>